<name>A0A6B3C8G2_9ACTN</name>
<reference evidence="1" key="1">
    <citation type="submission" date="2020-01" db="EMBL/GenBank/DDBJ databases">
        <title>Insect and environment-associated Actinomycetes.</title>
        <authorList>
            <person name="Currrie C."/>
            <person name="Chevrette M."/>
            <person name="Carlson C."/>
            <person name="Stubbendieck R."/>
            <person name="Wendt-Pienkowski E."/>
        </authorList>
    </citation>
    <scope>NUCLEOTIDE SEQUENCE</scope>
    <source>
        <strain evidence="1">SID12501</strain>
    </source>
</reference>
<protein>
    <submittedName>
        <fullName evidence="1">Mycothiol conjugate amidase Mca</fullName>
    </submittedName>
</protein>
<dbReference type="EMBL" id="JAAGLU010000494">
    <property type="protein sequence ID" value="NEC93105.1"/>
    <property type="molecule type" value="Genomic_DNA"/>
</dbReference>
<dbReference type="InterPro" id="IPR024078">
    <property type="entry name" value="LmbE-like_dom_sf"/>
</dbReference>
<feature type="non-terminal residue" evidence="1">
    <location>
        <position position="1"/>
    </location>
</feature>
<accession>A0A6B3C8G2</accession>
<gene>
    <name evidence="1" type="ORF">G3I71_46950</name>
</gene>
<sequence>YNHGFSLARMRAVHDAIVAAGGESPFSDWIDSRQAREVPEREVTTRVECADYFPQRDAALRAHATQIDPEGWFFAVPREVELATWRDEEYELAESRVPTTLPEDDLFAGIRGTEHAR</sequence>
<evidence type="ECO:0000313" key="1">
    <source>
        <dbReference type="EMBL" id="NEC93105.1"/>
    </source>
</evidence>
<dbReference type="AlphaFoldDB" id="A0A6B3C8G2"/>
<comment type="caution">
    <text evidence="1">The sequence shown here is derived from an EMBL/GenBank/DDBJ whole genome shotgun (WGS) entry which is preliminary data.</text>
</comment>
<dbReference type="Gene3D" id="3.40.50.10320">
    <property type="entry name" value="LmbE-like"/>
    <property type="match status" value="1"/>
</dbReference>
<proteinExistence type="predicted"/>
<organism evidence="1">
    <name type="scientific">Streptomyces sp. SID12501</name>
    <dbReference type="NCBI Taxonomy" id="2706042"/>
    <lineage>
        <taxon>Bacteria</taxon>
        <taxon>Bacillati</taxon>
        <taxon>Actinomycetota</taxon>
        <taxon>Actinomycetes</taxon>
        <taxon>Kitasatosporales</taxon>
        <taxon>Streptomycetaceae</taxon>
        <taxon>Streptomyces</taxon>
    </lineage>
</organism>
<dbReference type="SUPFAM" id="SSF102588">
    <property type="entry name" value="LmbE-like"/>
    <property type="match status" value="1"/>
</dbReference>